<dbReference type="PANTHER" id="PTHR22602:SF0">
    <property type="entry name" value="TRANSFERASE CAF17, MITOCHONDRIAL-RELATED"/>
    <property type="match status" value="1"/>
</dbReference>
<reference evidence="3" key="1">
    <citation type="journal article" date="2014" name="Int. J. Syst. Evol. Microbiol.">
        <title>Complete genome sequence of Corynebacterium casei LMG S-19264T (=DSM 44701T), isolated from a smear-ripened cheese.</title>
        <authorList>
            <consortium name="US DOE Joint Genome Institute (JGI-PGF)"/>
            <person name="Walter F."/>
            <person name="Albersmeier A."/>
            <person name="Kalinowski J."/>
            <person name="Ruckert C."/>
        </authorList>
    </citation>
    <scope>NUCLEOTIDE SEQUENCE</scope>
    <source>
        <strain evidence="3">KCTC 32513</strain>
    </source>
</reference>
<dbReference type="PANTHER" id="PTHR22602">
    <property type="entry name" value="TRANSFERASE CAF17, MITOCHONDRIAL-RELATED"/>
    <property type="match status" value="1"/>
</dbReference>
<evidence type="ECO:0000259" key="2">
    <source>
        <dbReference type="Pfam" id="PF25455"/>
    </source>
</evidence>
<evidence type="ECO:0000313" key="3">
    <source>
        <dbReference type="EMBL" id="GHA89209.1"/>
    </source>
</evidence>
<dbReference type="Pfam" id="PF25455">
    <property type="entry name" value="Beta-barrel_CAF17_C"/>
    <property type="match status" value="1"/>
</dbReference>
<organism evidence="3 4">
    <name type="scientific">Algimonas arctica</name>
    <dbReference type="NCBI Taxonomy" id="1479486"/>
    <lineage>
        <taxon>Bacteria</taxon>
        <taxon>Pseudomonadati</taxon>
        <taxon>Pseudomonadota</taxon>
        <taxon>Alphaproteobacteria</taxon>
        <taxon>Maricaulales</taxon>
        <taxon>Robiginitomaculaceae</taxon>
        <taxon>Algimonas</taxon>
    </lineage>
</organism>
<dbReference type="SUPFAM" id="SSF103025">
    <property type="entry name" value="Folate-binding domain"/>
    <property type="match status" value="1"/>
</dbReference>
<dbReference type="InterPro" id="IPR045179">
    <property type="entry name" value="YgfZ/GcvT"/>
</dbReference>
<evidence type="ECO:0000256" key="1">
    <source>
        <dbReference type="ARBA" id="ARBA00022946"/>
    </source>
</evidence>
<dbReference type="InterPro" id="IPR017703">
    <property type="entry name" value="YgfZ/GCV_T_CS"/>
</dbReference>
<dbReference type="NCBIfam" id="TIGR03317">
    <property type="entry name" value="ygfZ_signature"/>
    <property type="match status" value="1"/>
</dbReference>
<keyword evidence="1" id="KW-0809">Transit peptide</keyword>
<evidence type="ECO:0000313" key="4">
    <source>
        <dbReference type="Proteomes" id="UP000634004"/>
    </source>
</evidence>
<dbReference type="AlphaFoldDB" id="A0A8J3G1L7"/>
<dbReference type="EMBL" id="BMZH01000003">
    <property type="protein sequence ID" value="GHA89209.1"/>
    <property type="molecule type" value="Genomic_DNA"/>
</dbReference>
<proteinExistence type="predicted"/>
<name>A0A8J3G1L7_9PROT</name>
<dbReference type="Gene3D" id="3.30.1360.120">
    <property type="entry name" value="Probable tRNA modification gtpase trme, domain 1"/>
    <property type="match status" value="2"/>
</dbReference>
<dbReference type="Proteomes" id="UP000634004">
    <property type="component" value="Unassembled WGS sequence"/>
</dbReference>
<keyword evidence="4" id="KW-1185">Reference proteome</keyword>
<comment type="caution">
    <text evidence="3">The sequence shown here is derived from an EMBL/GenBank/DDBJ whole genome shotgun (WGS) entry which is preliminary data.</text>
</comment>
<feature type="domain" description="CAF17 C-terminal" evidence="2">
    <location>
        <begin position="211"/>
        <end position="272"/>
    </location>
</feature>
<protein>
    <submittedName>
        <fullName evidence="3">Glycine cleavage system protein T</fullName>
    </submittedName>
</protein>
<accession>A0A8J3G1L7</accession>
<dbReference type="GO" id="GO:0016226">
    <property type="term" value="P:iron-sulfur cluster assembly"/>
    <property type="evidence" value="ECO:0007669"/>
    <property type="project" value="TreeGrafter"/>
</dbReference>
<dbReference type="RefSeq" id="WP_189496111.1">
    <property type="nucleotide sequence ID" value="NZ_BMZH01000003.1"/>
</dbReference>
<dbReference type="InterPro" id="IPR057460">
    <property type="entry name" value="CAF17_C"/>
</dbReference>
<dbReference type="InterPro" id="IPR027266">
    <property type="entry name" value="TrmE/GcvT-like"/>
</dbReference>
<sequence length="281" mass="30967">MAALASWRDVAGRVGPPYLHTMLTHHRPRTVLKLSGENVHDWFSGLITNSLRGPVTFAALLTPQGKIIADFFVTDRGDHLLIDTTPDMGGALHKRLKMYRLRAPIEIDDVSDTHHVSCLWGVEDGCEIGDPDPRMPALGRRLIADRLTPDTGDWDRHRLSLGVPDSEWDFGVQTTFPADACMDQLNGVDFNGGCFVGQEVVSRMKRMTTVRKRMRGLVLSAPAEAGDKIKCGERSVGQVLHVNGLQGLALVRLDRLRDATEGPTVRDARVEVMKSVLGSDD</sequence>
<reference evidence="3" key="2">
    <citation type="submission" date="2020-09" db="EMBL/GenBank/DDBJ databases">
        <authorList>
            <person name="Sun Q."/>
            <person name="Kim S."/>
        </authorList>
    </citation>
    <scope>NUCLEOTIDE SEQUENCE</scope>
    <source>
        <strain evidence="3">KCTC 32513</strain>
    </source>
</reference>
<gene>
    <name evidence="3" type="ORF">GCM10009069_10340</name>
</gene>